<dbReference type="InterPro" id="IPR013320">
    <property type="entry name" value="ConA-like_dom_sf"/>
</dbReference>
<dbReference type="EMBL" id="JAEPRA010000020">
    <property type="protein sequence ID" value="KAG2173070.1"/>
    <property type="molecule type" value="Genomic_DNA"/>
</dbReference>
<keyword evidence="4" id="KW-0812">Transmembrane</keyword>
<keyword evidence="3" id="KW-0326">Glycosidase</keyword>
<comment type="caution">
    <text evidence="6">The sequence shown here is derived from an EMBL/GenBank/DDBJ whole genome shotgun (WGS) entry which is preliminary data.</text>
</comment>
<gene>
    <name evidence="6" type="ORF">INT44_007043</name>
</gene>
<evidence type="ECO:0000256" key="3">
    <source>
        <dbReference type="ARBA" id="ARBA00023295"/>
    </source>
</evidence>
<sequence>MSQGGPLLQWRVEACSAGCDTANSYNATSSCLPPGPFCVNLEDRFQDASKLVEKSKWNGDPNSAYWTSDFEPNNAKIENGHMVLSMNLDQNKLQEGKRQGFGATVSSTRLMLYGNVSASIKSGSSSVGVVSSFITKNEQGDEIDYEWTDKVDQVQTNYYWNGQLDYTHSSTEDFNDDLTSGYHLYEIQWMPDAIHWVVDGVVRRTVTRDSTFNETEKNYRFPARPSYIQLSIWDAAQIGSSWTDSWSGGRIDWNDPNRKFAMEFEWIKINCLDPVKDTAWPPVGYEKLSANNNTESNGQGNDTTPIQNYTGYSSKSSVVVPIALAGGLFGGMVIIGYALSALARRKRGAKVDPSAVNPEMERQMVEAA</sequence>
<reference evidence="6" key="1">
    <citation type="submission" date="2020-12" db="EMBL/GenBank/DDBJ databases">
        <title>Metabolic potential, ecology and presence of endohyphal bacteria is reflected in genomic diversity of Mucoromycotina.</title>
        <authorList>
            <person name="Muszewska A."/>
            <person name="Okrasinska A."/>
            <person name="Steczkiewicz K."/>
            <person name="Drgas O."/>
            <person name="Orlowska M."/>
            <person name="Perlinska-Lenart U."/>
            <person name="Aleksandrzak-Piekarczyk T."/>
            <person name="Szatraj K."/>
            <person name="Zielenkiewicz U."/>
            <person name="Pilsyk S."/>
            <person name="Malc E."/>
            <person name="Mieczkowski P."/>
            <person name="Kruszewska J.S."/>
            <person name="Biernat P."/>
            <person name="Pawlowska J."/>
        </authorList>
    </citation>
    <scope>NUCLEOTIDE SEQUENCE</scope>
    <source>
        <strain evidence="6">WA0000051536</strain>
    </source>
</reference>
<keyword evidence="7" id="KW-1185">Reference proteome</keyword>
<dbReference type="Pfam" id="PF00722">
    <property type="entry name" value="Glyco_hydro_16"/>
    <property type="match status" value="1"/>
</dbReference>
<dbReference type="PROSITE" id="PS51762">
    <property type="entry name" value="GH16_2"/>
    <property type="match status" value="1"/>
</dbReference>
<dbReference type="OrthoDB" id="4781at2759"/>
<protein>
    <recommendedName>
        <fullName evidence="5">GH16 domain-containing protein</fullName>
    </recommendedName>
</protein>
<keyword evidence="4" id="KW-1133">Transmembrane helix</keyword>
<name>A0A8H7PFR9_9FUNG</name>
<proteinExistence type="predicted"/>
<feature type="domain" description="GH16" evidence="5">
    <location>
        <begin position="27"/>
        <end position="275"/>
    </location>
</feature>
<dbReference type="AlphaFoldDB" id="A0A8H7PFR9"/>
<dbReference type="GO" id="GO:0005975">
    <property type="term" value="P:carbohydrate metabolic process"/>
    <property type="evidence" value="ECO:0007669"/>
    <property type="project" value="InterPro"/>
</dbReference>
<keyword evidence="2" id="KW-0378">Hydrolase</keyword>
<dbReference type="PANTHER" id="PTHR10963:SF22">
    <property type="entry name" value="GLYCOSIDASE CRH2-RELATED"/>
    <property type="match status" value="1"/>
</dbReference>
<dbReference type="InterPro" id="IPR000757">
    <property type="entry name" value="Beta-glucanase-like"/>
</dbReference>
<evidence type="ECO:0000256" key="4">
    <source>
        <dbReference type="SAM" id="Phobius"/>
    </source>
</evidence>
<evidence type="ECO:0000313" key="7">
    <source>
        <dbReference type="Proteomes" id="UP000612746"/>
    </source>
</evidence>
<evidence type="ECO:0000256" key="2">
    <source>
        <dbReference type="ARBA" id="ARBA00022801"/>
    </source>
</evidence>
<dbReference type="GO" id="GO:0004553">
    <property type="term" value="F:hydrolase activity, hydrolyzing O-glycosyl compounds"/>
    <property type="evidence" value="ECO:0007669"/>
    <property type="project" value="InterPro"/>
</dbReference>
<evidence type="ECO:0000313" key="6">
    <source>
        <dbReference type="EMBL" id="KAG2173070.1"/>
    </source>
</evidence>
<feature type="transmembrane region" description="Helical" evidence="4">
    <location>
        <begin position="318"/>
        <end position="340"/>
    </location>
</feature>
<evidence type="ECO:0000256" key="1">
    <source>
        <dbReference type="ARBA" id="ARBA00022729"/>
    </source>
</evidence>
<organism evidence="6 7">
    <name type="scientific">Umbelopsis vinacea</name>
    <dbReference type="NCBI Taxonomy" id="44442"/>
    <lineage>
        <taxon>Eukaryota</taxon>
        <taxon>Fungi</taxon>
        <taxon>Fungi incertae sedis</taxon>
        <taxon>Mucoromycota</taxon>
        <taxon>Mucoromycotina</taxon>
        <taxon>Umbelopsidomycetes</taxon>
        <taxon>Umbelopsidales</taxon>
        <taxon>Umbelopsidaceae</taxon>
        <taxon>Umbelopsis</taxon>
    </lineage>
</organism>
<dbReference type="Gene3D" id="2.60.120.200">
    <property type="match status" value="1"/>
</dbReference>
<accession>A0A8H7PFR9</accession>
<keyword evidence="1" id="KW-0732">Signal</keyword>
<dbReference type="Proteomes" id="UP000612746">
    <property type="component" value="Unassembled WGS sequence"/>
</dbReference>
<dbReference type="InterPro" id="IPR050546">
    <property type="entry name" value="Glycosyl_Hydrlase_16"/>
</dbReference>
<keyword evidence="4" id="KW-0472">Membrane</keyword>
<evidence type="ECO:0000259" key="5">
    <source>
        <dbReference type="PROSITE" id="PS51762"/>
    </source>
</evidence>
<dbReference type="SUPFAM" id="SSF49899">
    <property type="entry name" value="Concanavalin A-like lectins/glucanases"/>
    <property type="match status" value="1"/>
</dbReference>
<dbReference type="PANTHER" id="PTHR10963">
    <property type="entry name" value="GLYCOSYL HYDROLASE-RELATED"/>
    <property type="match status" value="1"/>
</dbReference>